<dbReference type="Gene3D" id="3.40.50.2300">
    <property type="match status" value="1"/>
</dbReference>
<evidence type="ECO:0000313" key="3">
    <source>
        <dbReference type="EMBL" id="SHE37654.1"/>
    </source>
</evidence>
<evidence type="ECO:0000256" key="1">
    <source>
        <dbReference type="PROSITE-ProRule" id="PRU00169"/>
    </source>
</evidence>
<feature type="domain" description="Response regulatory" evidence="2">
    <location>
        <begin position="9"/>
        <end position="139"/>
    </location>
</feature>
<accession>A0A1M4SZM8</accession>
<proteinExistence type="predicted"/>
<organism evidence="3 4">
    <name type="scientific">Pedobacter caeni</name>
    <dbReference type="NCBI Taxonomy" id="288992"/>
    <lineage>
        <taxon>Bacteria</taxon>
        <taxon>Pseudomonadati</taxon>
        <taxon>Bacteroidota</taxon>
        <taxon>Sphingobacteriia</taxon>
        <taxon>Sphingobacteriales</taxon>
        <taxon>Sphingobacteriaceae</taxon>
        <taxon>Pedobacter</taxon>
    </lineage>
</organism>
<dbReference type="InterPro" id="IPR011006">
    <property type="entry name" value="CheY-like_superfamily"/>
</dbReference>
<keyword evidence="1" id="KW-0597">Phosphoprotein</keyword>
<dbReference type="PROSITE" id="PS50110">
    <property type="entry name" value="RESPONSE_REGULATORY"/>
    <property type="match status" value="1"/>
</dbReference>
<dbReference type="EMBL" id="FQUQ01000001">
    <property type="protein sequence ID" value="SHE37654.1"/>
    <property type="molecule type" value="Genomic_DNA"/>
</dbReference>
<dbReference type="InterPro" id="IPR001789">
    <property type="entry name" value="Sig_transdc_resp-reg_receiver"/>
</dbReference>
<dbReference type="GO" id="GO:0000160">
    <property type="term" value="P:phosphorelay signal transduction system"/>
    <property type="evidence" value="ECO:0007669"/>
    <property type="project" value="InterPro"/>
</dbReference>
<dbReference type="SUPFAM" id="SSF52172">
    <property type="entry name" value="CheY-like"/>
    <property type="match status" value="1"/>
</dbReference>
<dbReference type="PANTHER" id="PTHR44520">
    <property type="entry name" value="RESPONSE REGULATOR RCP1-RELATED"/>
    <property type="match status" value="1"/>
</dbReference>
<dbReference type="AlphaFoldDB" id="A0A1M4SZM8"/>
<evidence type="ECO:0000259" key="2">
    <source>
        <dbReference type="PROSITE" id="PS50110"/>
    </source>
</evidence>
<dbReference type="Pfam" id="PF00072">
    <property type="entry name" value="Response_reg"/>
    <property type="match status" value="1"/>
</dbReference>
<dbReference type="SMART" id="SM00448">
    <property type="entry name" value="REC"/>
    <property type="match status" value="1"/>
</dbReference>
<protein>
    <submittedName>
        <fullName evidence="3">Response regulator receiver domain-containing protein</fullName>
    </submittedName>
</protein>
<dbReference type="STRING" id="288992.SAMN04488522_10127"/>
<dbReference type="PANTHER" id="PTHR44520:SF2">
    <property type="entry name" value="RESPONSE REGULATOR RCP1"/>
    <property type="match status" value="1"/>
</dbReference>
<gene>
    <name evidence="3" type="ORF">SAMN04488522_10127</name>
</gene>
<dbReference type="OrthoDB" id="1121174at2"/>
<keyword evidence="4" id="KW-1185">Reference proteome</keyword>
<reference evidence="4" key="1">
    <citation type="submission" date="2016-11" db="EMBL/GenBank/DDBJ databases">
        <authorList>
            <person name="Varghese N."/>
            <person name="Submissions S."/>
        </authorList>
    </citation>
    <scope>NUCLEOTIDE SEQUENCE [LARGE SCALE GENOMIC DNA]</scope>
    <source>
        <strain evidence="4">DSM 16990</strain>
    </source>
</reference>
<dbReference type="Proteomes" id="UP000184287">
    <property type="component" value="Unassembled WGS sequence"/>
</dbReference>
<evidence type="ECO:0000313" key="4">
    <source>
        <dbReference type="Proteomes" id="UP000184287"/>
    </source>
</evidence>
<feature type="modified residue" description="4-aspartylphosphate" evidence="1">
    <location>
        <position position="69"/>
    </location>
</feature>
<dbReference type="RefSeq" id="WP_073225878.1">
    <property type="nucleotide sequence ID" value="NZ_FQUQ01000001.1"/>
</dbReference>
<dbReference type="InterPro" id="IPR052893">
    <property type="entry name" value="TCS_response_regulator"/>
</dbReference>
<sequence length="144" mass="16535">MKKFKNLNCVLLVDDDVPTNYIHRRIVQNTNIEVNVKSITSAQEALDYLTFSGKYEHDDTLRPGIIFLDINMPGMSGWDFMEEYGKIDAAHKARTIVIMLTTSLNPDDELMASENKEIVTYMHKPLNEDAFVKIAGKYFEEINN</sequence>
<name>A0A1M4SZM8_9SPHI</name>